<keyword evidence="3" id="KW-0406">Ion transport</keyword>
<dbReference type="Gene3D" id="1.10.287.3240">
    <property type="match status" value="1"/>
</dbReference>
<feature type="coiled-coil region" evidence="4">
    <location>
        <begin position="120"/>
        <end position="154"/>
    </location>
</feature>
<evidence type="ECO:0000256" key="2">
    <source>
        <dbReference type="ARBA" id="ARBA00022448"/>
    </source>
</evidence>
<dbReference type="EMBL" id="JBHRYB010000014">
    <property type="protein sequence ID" value="MFC3681291.1"/>
    <property type="molecule type" value="Genomic_DNA"/>
</dbReference>
<sequence length="208" mass="24049">MARLLLSKATLSAQRRQLAAYRRFLPSLEMKRQQLMVTVKQCQQTIARQQAELQRIRDKVQRDYPMLANDRIDLHSLARVEQVVTRRVNIVGVWVEKIEQVRLACAPISILTRPHWTDGLQALLKQALTLESERRQQQQIADVLQQELVKVTQRVNLFDKVLIPQTLKNIRKIQIYLDDKDREAVITSKIAKSKRQADNTPQSAGPAL</sequence>
<organism evidence="5 6">
    <name type="scientific">Bacterioplanoides pacificum</name>
    <dbReference type="NCBI Taxonomy" id="1171596"/>
    <lineage>
        <taxon>Bacteria</taxon>
        <taxon>Pseudomonadati</taxon>
        <taxon>Pseudomonadota</taxon>
        <taxon>Gammaproteobacteria</taxon>
        <taxon>Oceanospirillales</taxon>
        <taxon>Oceanospirillaceae</taxon>
        <taxon>Bacterioplanoides</taxon>
    </lineage>
</organism>
<keyword evidence="2" id="KW-0813">Transport</keyword>
<evidence type="ECO:0000313" key="6">
    <source>
        <dbReference type="Proteomes" id="UP001595722"/>
    </source>
</evidence>
<keyword evidence="6" id="KW-1185">Reference proteome</keyword>
<dbReference type="InterPro" id="IPR002699">
    <property type="entry name" value="V_ATPase_D"/>
</dbReference>
<evidence type="ECO:0000256" key="1">
    <source>
        <dbReference type="ARBA" id="ARBA00005850"/>
    </source>
</evidence>
<accession>A0ABV7VX12</accession>
<dbReference type="NCBIfam" id="TIGR00309">
    <property type="entry name" value="V_ATPase_subD"/>
    <property type="match status" value="1"/>
</dbReference>
<gene>
    <name evidence="5" type="ORF">ACFOMG_14395</name>
</gene>
<keyword evidence="4" id="KW-0175">Coiled coil</keyword>
<name>A0ABV7VX12_9GAMM</name>
<evidence type="ECO:0000313" key="5">
    <source>
        <dbReference type="EMBL" id="MFC3681291.1"/>
    </source>
</evidence>
<evidence type="ECO:0000256" key="4">
    <source>
        <dbReference type="SAM" id="Coils"/>
    </source>
</evidence>
<proteinExistence type="inferred from homology"/>
<dbReference type="RefSeq" id="WP_376867620.1">
    <property type="nucleotide sequence ID" value="NZ_JBHRYB010000014.1"/>
</dbReference>
<comment type="similarity">
    <text evidence="1">Belongs to the V-ATPase D subunit family.</text>
</comment>
<dbReference type="Proteomes" id="UP001595722">
    <property type="component" value="Unassembled WGS sequence"/>
</dbReference>
<feature type="coiled-coil region" evidence="4">
    <location>
        <begin position="32"/>
        <end position="59"/>
    </location>
</feature>
<dbReference type="Pfam" id="PF01813">
    <property type="entry name" value="ATP-synt_D"/>
    <property type="match status" value="1"/>
</dbReference>
<reference evidence="6" key="1">
    <citation type="journal article" date="2019" name="Int. J. Syst. Evol. Microbiol.">
        <title>The Global Catalogue of Microorganisms (GCM) 10K type strain sequencing project: providing services to taxonomists for standard genome sequencing and annotation.</title>
        <authorList>
            <consortium name="The Broad Institute Genomics Platform"/>
            <consortium name="The Broad Institute Genome Sequencing Center for Infectious Disease"/>
            <person name="Wu L."/>
            <person name="Ma J."/>
        </authorList>
    </citation>
    <scope>NUCLEOTIDE SEQUENCE [LARGE SCALE GENOMIC DNA]</scope>
    <source>
        <strain evidence="6">KCTC 42424</strain>
    </source>
</reference>
<comment type="caution">
    <text evidence="5">The sequence shown here is derived from an EMBL/GenBank/DDBJ whole genome shotgun (WGS) entry which is preliminary data.</text>
</comment>
<evidence type="ECO:0000256" key="3">
    <source>
        <dbReference type="ARBA" id="ARBA00023065"/>
    </source>
</evidence>
<protein>
    <submittedName>
        <fullName evidence="5">V-type ATP synthase subunit D</fullName>
    </submittedName>
</protein>